<proteinExistence type="predicted"/>
<feature type="region of interest" description="Disordered" evidence="5">
    <location>
        <begin position="1"/>
        <end position="84"/>
    </location>
</feature>
<keyword evidence="3" id="KW-1015">Disulfide bond</keyword>
<gene>
    <name evidence="8" type="ORF">JBS370_LOCUS22142</name>
    <name evidence="7" type="ORF">ZHD862_LOCUS6353</name>
</gene>
<evidence type="ECO:0000256" key="3">
    <source>
        <dbReference type="ARBA" id="ARBA00023157"/>
    </source>
</evidence>
<feature type="compositionally biased region" description="Polar residues" evidence="5">
    <location>
        <begin position="66"/>
        <end position="84"/>
    </location>
</feature>
<evidence type="ECO:0000256" key="2">
    <source>
        <dbReference type="ARBA" id="ARBA00022525"/>
    </source>
</evidence>
<sequence length="882" mass="94622">MTHATETSSFGAPTESVATTGYHAQTLSSSEGSTLGTSGTTSVIGTTTQPTSQTPSPSESQPASTISTTSPGQSSFSTSEGATSVASTTTPYMSLITTEEFCQHMEYINRLIESNSVTTKPDEIPNKTDFIKNGVNFVNTNPMVIMNMPSEGAVVRGVKVQSDNADDIMVIFTSKSGGYVSPIRGKPTALSTDDFPKEKIVQLVIVFLGTTDDKSPKNVTLSVVTCAEGTITFITKGTTAETEKTSQAIEGGMTTTTVTTSGTVGTTRETEKTTEWTLEKTSVTAGSIEERAETTAGSVTTTQLTTVITAGTAKTTKETQETTSRSAEATEGTTGVTSQTVATVQKTEGATHETEKVTEGTLRTSAGAAATTEGTQGTTPERAYETTSAATDILVTSPRSECTNMQDILSLGSMVFASVSINGISIEPAAIPTSLAVTNLPFVIQVTFKNPATLHEVSVINPSDSKISVIKVATDQTDDKFSTNSNAPTVTFENDIEYVEELTITLNSTKDNMLPENPVKLSILACLQNEFILTKAVIEENTEIVTLPSDTLSTPASSSLLKDITTPQFSTAPSNICQDDIALIPEQITSENNLLVPRYSVEPRTPYNPIDVNPREIGVSFPSSDKAYIIIFPISPAAVIKSVRLPKTTNVDQMRVLFLDAQDKPIIAQPSDDVPLQITSKLEQSPTINVNLSEKVNAVNITLIHTSNNQPPENVTVEIVICIEPSKTTSKATMTTSKTYITPATNYTSLTQPSDSPCKPKRKLPARVVIGECISQQYIQQESCAGHCSSYEELDPLSGDITEKECLCCAPDLTYTELIVMDCLNAITGQKEQRMSQIMRIQSCKCSMCLGTPIKPYSNDEKTYKTINNTNRSKIKTKTRRR</sequence>
<dbReference type="EMBL" id="CAJNOT010000177">
    <property type="protein sequence ID" value="CAF0880352.1"/>
    <property type="molecule type" value="Genomic_DNA"/>
</dbReference>
<feature type="domain" description="CTCK" evidence="6">
    <location>
        <begin position="758"/>
        <end position="850"/>
    </location>
</feature>
<dbReference type="GO" id="GO:0005576">
    <property type="term" value="C:extracellular region"/>
    <property type="evidence" value="ECO:0007669"/>
    <property type="project" value="UniProtKB-SubCell"/>
</dbReference>
<feature type="compositionally biased region" description="Polar residues" evidence="5">
    <location>
        <begin position="324"/>
        <end position="348"/>
    </location>
</feature>
<evidence type="ECO:0000313" key="8">
    <source>
        <dbReference type="EMBL" id="CAF3925068.1"/>
    </source>
</evidence>
<dbReference type="Gene3D" id="2.10.90.10">
    <property type="entry name" value="Cystine-knot cytokines"/>
    <property type="match status" value="1"/>
</dbReference>
<comment type="caution">
    <text evidence="7">The sequence shown here is derived from an EMBL/GenBank/DDBJ whole genome shotgun (WGS) entry which is preliminary data.</text>
</comment>
<dbReference type="Proteomes" id="UP000663836">
    <property type="component" value="Unassembled WGS sequence"/>
</dbReference>
<feature type="compositionally biased region" description="Low complexity" evidence="5">
    <location>
        <begin position="26"/>
        <end position="65"/>
    </location>
</feature>
<protein>
    <recommendedName>
        <fullName evidence="6">CTCK domain-containing protein</fullName>
    </recommendedName>
</protein>
<dbReference type="InterPro" id="IPR029034">
    <property type="entry name" value="Cystine-knot_cytokine"/>
</dbReference>
<evidence type="ECO:0000313" key="7">
    <source>
        <dbReference type="EMBL" id="CAF0880352.1"/>
    </source>
</evidence>
<dbReference type="PROSITE" id="PS01225">
    <property type="entry name" value="CTCK_2"/>
    <property type="match status" value="1"/>
</dbReference>
<evidence type="ECO:0000256" key="1">
    <source>
        <dbReference type="ARBA" id="ARBA00004613"/>
    </source>
</evidence>
<evidence type="ECO:0000256" key="5">
    <source>
        <dbReference type="SAM" id="MobiDB-lite"/>
    </source>
</evidence>
<feature type="region of interest" description="Disordered" evidence="5">
    <location>
        <begin position="313"/>
        <end position="358"/>
    </location>
</feature>
<name>A0A813XS63_9BILA</name>
<comment type="subcellular location">
    <subcellularLocation>
        <location evidence="1">Secreted</location>
    </subcellularLocation>
</comment>
<comment type="caution">
    <text evidence="4">Lacks conserved residue(s) required for the propagation of feature annotation.</text>
</comment>
<feature type="compositionally biased region" description="Basic and acidic residues" evidence="5">
    <location>
        <begin position="349"/>
        <end position="358"/>
    </location>
</feature>
<dbReference type="InterPro" id="IPR006208">
    <property type="entry name" value="Glyco_hormone_CN"/>
</dbReference>
<dbReference type="EMBL" id="CAJOBD010003043">
    <property type="protein sequence ID" value="CAF3925068.1"/>
    <property type="molecule type" value="Genomic_DNA"/>
</dbReference>
<reference evidence="7" key="1">
    <citation type="submission" date="2021-02" db="EMBL/GenBank/DDBJ databases">
        <authorList>
            <person name="Nowell W R."/>
        </authorList>
    </citation>
    <scope>NUCLEOTIDE SEQUENCE</scope>
</reference>
<evidence type="ECO:0000259" key="6">
    <source>
        <dbReference type="PROSITE" id="PS01225"/>
    </source>
</evidence>
<dbReference type="Proteomes" id="UP000663864">
    <property type="component" value="Unassembled WGS sequence"/>
</dbReference>
<dbReference type="Pfam" id="PF00007">
    <property type="entry name" value="Cys_knot"/>
    <property type="match status" value="1"/>
</dbReference>
<dbReference type="AlphaFoldDB" id="A0A813XS63"/>
<evidence type="ECO:0000256" key="4">
    <source>
        <dbReference type="PROSITE-ProRule" id="PRU00039"/>
    </source>
</evidence>
<organism evidence="7 9">
    <name type="scientific">Rotaria sordida</name>
    <dbReference type="NCBI Taxonomy" id="392033"/>
    <lineage>
        <taxon>Eukaryota</taxon>
        <taxon>Metazoa</taxon>
        <taxon>Spiralia</taxon>
        <taxon>Gnathifera</taxon>
        <taxon>Rotifera</taxon>
        <taxon>Eurotatoria</taxon>
        <taxon>Bdelloidea</taxon>
        <taxon>Philodinida</taxon>
        <taxon>Philodinidae</taxon>
        <taxon>Rotaria</taxon>
    </lineage>
</organism>
<dbReference type="InterPro" id="IPR006207">
    <property type="entry name" value="Cys_knot_C"/>
</dbReference>
<keyword evidence="2" id="KW-0964">Secreted</keyword>
<evidence type="ECO:0000313" key="9">
    <source>
        <dbReference type="Proteomes" id="UP000663864"/>
    </source>
</evidence>
<accession>A0A813XS63</accession>
<dbReference type="SMART" id="SM00041">
    <property type="entry name" value="CT"/>
    <property type="match status" value="1"/>
</dbReference>
<feature type="compositionally biased region" description="Polar residues" evidence="5">
    <location>
        <begin position="1"/>
        <end position="25"/>
    </location>
</feature>